<keyword evidence="3" id="KW-1185">Reference proteome</keyword>
<protein>
    <recommendedName>
        <fullName evidence="4">GST C-terminal domain-containing protein</fullName>
    </recommendedName>
</protein>
<proteinExistence type="predicted"/>
<dbReference type="Gene3D" id="1.20.1050.10">
    <property type="match status" value="1"/>
</dbReference>
<dbReference type="InterPro" id="IPR036282">
    <property type="entry name" value="Glutathione-S-Trfase_C_sf"/>
</dbReference>
<reference evidence="2" key="1">
    <citation type="submission" date="2020-02" db="EMBL/GenBank/DDBJ databases">
        <authorList>
            <person name="Palmer J.M."/>
        </authorList>
    </citation>
    <scope>NUCLEOTIDE SEQUENCE</scope>
    <source>
        <strain evidence="2">EPUS1.4</strain>
        <tissue evidence="2">Thallus</tissue>
    </source>
</reference>
<evidence type="ECO:0008006" key="4">
    <source>
        <dbReference type="Google" id="ProtNLM"/>
    </source>
</evidence>
<dbReference type="Proteomes" id="UP000606974">
    <property type="component" value="Unassembled WGS sequence"/>
</dbReference>
<dbReference type="AlphaFoldDB" id="A0A8H7E8Z2"/>
<accession>A0A8H7E8Z2</accession>
<dbReference type="OrthoDB" id="249703at2759"/>
<dbReference type="SUPFAM" id="SSF47616">
    <property type="entry name" value="GST C-terminal domain-like"/>
    <property type="match status" value="1"/>
</dbReference>
<evidence type="ECO:0000313" key="2">
    <source>
        <dbReference type="EMBL" id="KAF7512623.1"/>
    </source>
</evidence>
<gene>
    <name evidence="2" type="ORF">GJ744_000884</name>
</gene>
<organism evidence="2 3">
    <name type="scientific">Endocarpon pusillum</name>
    <dbReference type="NCBI Taxonomy" id="364733"/>
    <lineage>
        <taxon>Eukaryota</taxon>
        <taxon>Fungi</taxon>
        <taxon>Dikarya</taxon>
        <taxon>Ascomycota</taxon>
        <taxon>Pezizomycotina</taxon>
        <taxon>Eurotiomycetes</taxon>
        <taxon>Chaetothyriomycetidae</taxon>
        <taxon>Verrucariales</taxon>
        <taxon>Verrucariaceae</taxon>
        <taxon>Endocarpon</taxon>
    </lineage>
</organism>
<comment type="caution">
    <text evidence="2">The sequence shown here is derived from an EMBL/GenBank/DDBJ whole genome shotgun (WGS) entry which is preliminary data.</text>
</comment>
<evidence type="ECO:0000313" key="3">
    <source>
        <dbReference type="Proteomes" id="UP000606974"/>
    </source>
</evidence>
<dbReference type="EMBL" id="JAACFV010000011">
    <property type="protein sequence ID" value="KAF7512623.1"/>
    <property type="molecule type" value="Genomic_DNA"/>
</dbReference>
<name>A0A8H7E8Z2_9EURO</name>
<evidence type="ECO:0000256" key="1">
    <source>
        <dbReference type="SAM" id="MobiDB-lite"/>
    </source>
</evidence>
<feature type="region of interest" description="Disordered" evidence="1">
    <location>
        <begin position="1"/>
        <end position="31"/>
    </location>
</feature>
<sequence>MAVCAPLWNSASGRGMRDEDKQSEPWTARQTRKVDGGFRQLTDWVAQSNGHFLVGNSIPLADQAICSALGFMSVHFPDHPWKTK</sequence>